<keyword evidence="3" id="KW-1185">Reference proteome</keyword>
<feature type="domain" description="dATP/dGTP diphosphohydrolase N-terminal" evidence="1">
    <location>
        <begin position="39"/>
        <end position="131"/>
    </location>
</feature>
<proteinExistence type="predicted"/>
<evidence type="ECO:0000313" key="2">
    <source>
        <dbReference type="EMBL" id="AMO43661.1"/>
    </source>
</evidence>
<dbReference type="GeneID" id="28802012"/>
<dbReference type="Proteomes" id="UP000201907">
    <property type="component" value="Segment"/>
</dbReference>
<dbReference type="EMBL" id="KU310944">
    <property type="protein sequence ID" value="AMO43661.1"/>
    <property type="molecule type" value="Genomic_DNA"/>
</dbReference>
<dbReference type="KEGG" id="vg:28802012"/>
<dbReference type="OrthoDB" id="10560at10239"/>
<dbReference type="RefSeq" id="YP_009275055.1">
    <property type="nucleotide sequence ID" value="NC_030923.1"/>
</dbReference>
<evidence type="ECO:0000313" key="3">
    <source>
        <dbReference type="Proteomes" id="UP000201907"/>
    </source>
</evidence>
<reference evidence="2 3" key="1">
    <citation type="submission" date="2015-12" db="EMBL/GenBank/DDBJ databases">
        <title>Complete Genome Sequence of the Pseudomonas putida phage YMC11/06/C171_PPU_BP.</title>
        <authorList>
            <person name="Jeon J."/>
            <person name="Yong D."/>
            <person name="Lee K."/>
        </authorList>
    </citation>
    <scope>NUCLEOTIDE SEQUENCE [LARGE SCALE GENOMIC DNA]</scope>
</reference>
<gene>
    <name evidence="2" type="ORF">C171_00370</name>
</gene>
<evidence type="ECO:0000259" key="1">
    <source>
        <dbReference type="Pfam" id="PF18909"/>
    </source>
</evidence>
<organism evidence="2 3">
    <name type="scientific">Pseudomonas phage YMC11/06/C171_PPU_BP</name>
    <dbReference type="NCBI Taxonomy" id="1777063"/>
    <lineage>
        <taxon>Viruses</taxon>
        <taxon>Duplodnaviria</taxon>
        <taxon>Heunggongvirae</taxon>
        <taxon>Uroviricota</taxon>
        <taxon>Caudoviricetes</taxon>
        <taxon>Autographivirales</taxon>
        <taxon>Autoscriptoviridae</taxon>
        <taxon>Corkvirinae</taxon>
        <taxon>Kantovirus</taxon>
        <taxon>Kantovirus C171</taxon>
    </lineage>
</organism>
<dbReference type="InterPro" id="IPR044038">
    <property type="entry name" value="dATP/dGTP_diPOhydrolase_N"/>
</dbReference>
<name>A0A127KNZ2_9CAUD</name>
<protein>
    <recommendedName>
        <fullName evidence="1">dATP/dGTP diphosphohydrolase N-terminal domain-containing protein</fullName>
    </recommendedName>
</protein>
<dbReference type="Pfam" id="PF18909">
    <property type="entry name" value="dGTP_diPhyd_N"/>
    <property type="match status" value="1"/>
</dbReference>
<accession>A0A127KNZ2</accession>
<sequence length="135" mass="14709">MRCECGTVNFANKAIQRYRAATKEAPVTVPAQATPGNAGGMKFDAGKPRWSLLMGGMPGALTGVAEVLTFGAKKYAAHSWKTVPDNRERYRDALYRHLNALESGELVDPESGLSHWDHICCNALFLSQLAKDADK</sequence>